<dbReference type="InterPro" id="IPR006868">
    <property type="entry name" value="DUF630"/>
</dbReference>
<protein>
    <recommendedName>
        <fullName evidence="6">DUF632 domain-containing protein</fullName>
    </recommendedName>
</protein>
<organism evidence="4 5">
    <name type="scientific">Zizania palustris</name>
    <name type="common">Northern wild rice</name>
    <dbReference type="NCBI Taxonomy" id="103762"/>
    <lineage>
        <taxon>Eukaryota</taxon>
        <taxon>Viridiplantae</taxon>
        <taxon>Streptophyta</taxon>
        <taxon>Embryophyta</taxon>
        <taxon>Tracheophyta</taxon>
        <taxon>Spermatophyta</taxon>
        <taxon>Magnoliopsida</taxon>
        <taxon>Liliopsida</taxon>
        <taxon>Poales</taxon>
        <taxon>Poaceae</taxon>
        <taxon>BOP clade</taxon>
        <taxon>Oryzoideae</taxon>
        <taxon>Oryzeae</taxon>
        <taxon>Zizaniinae</taxon>
        <taxon>Zizania</taxon>
    </lineage>
</organism>
<dbReference type="Pfam" id="PF04782">
    <property type="entry name" value="DUF632"/>
    <property type="match status" value="1"/>
</dbReference>
<dbReference type="OrthoDB" id="653690at2759"/>
<dbReference type="PANTHER" id="PTHR21450:SF11">
    <property type="entry name" value="OS02G0654600 PROTEIN"/>
    <property type="match status" value="1"/>
</dbReference>
<reference evidence="4" key="2">
    <citation type="submission" date="2021-02" db="EMBL/GenBank/DDBJ databases">
        <authorList>
            <person name="Kimball J.A."/>
            <person name="Haas M.W."/>
            <person name="Macchietto M."/>
            <person name="Kono T."/>
            <person name="Duquette J."/>
            <person name="Shao M."/>
        </authorList>
    </citation>
    <scope>NUCLEOTIDE SEQUENCE</scope>
    <source>
        <tissue evidence="4">Fresh leaf tissue</tissue>
    </source>
</reference>
<dbReference type="PANTHER" id="PTHR21450">
    <property type="entry name" value="PROTEIN ALTERED PHOSPHATE STARVATION RESPONSE 1"/>
    <property type="match status" value="1"/>
</dbReference>
<dbReference type="InterPro" id="IPR006867">
    <property type="entry name" value="DUF632"/>
</dbReference>
<evidence type="ECO:0000259" key="2">
    <source>
        <dbReference type="Pfam" id="PF04782"/>
    </source>
</evidence>
<sequence length="567" mass="62875">MGAATSRQLQEDAARRREHTKRCRERRRLMREAVRLRRHLAASHAGYLRSLTHAASALTRFAVGEPLPVSDHARPAVLVHRAVVAPSTPPPLLRSIEQQWRSAQGGGVGVDDDLVGGAPSVRTRAEGGEEELRTMVVRHRSLAEVAAGLEEYFLEASVAGDAVSSLLEASNAEFKRGSNSILGALCCLSAPSSAHDRVDDSINGGHRHSSTLQQQLAWENKLYREVKVRERLQVRHDKKLAELRDQEYSRKIDVDILKLKAEWDKARVQLATASEAVDASSAAIAELRDTRLARQLLGLCHATLDMWRAMRQQHEAQSLIAQQLRGLSSRTSMEPTTEIHHETTRALEAAMASWCGALGHMAKHQRDYVHALHGWLKLTLNAPVDGAEAASPIAAELVAFVERWGQVLDRVPCADVLKSIKSFAGAVRALYALQSDELRVARRVSQYSRELDRKSRMLRQVEKSYYDSNVPVGFSLWQRGMRPWGYDGMRAHDARDEVAQRTGEIAECRRMAEDEMRKHAKAIDATRSAAVTGVQGKLPAVFQSMAVFSASLAHALEAVCRQGTHVQ</sequence>
<proteinExistence type="predicted"/>
<comment type="caution">
    <text evidence="4">The sequence shown here is derived from an EMBL/GenBank/DDBJ whole genome shotgun (WGS) entry which is preliminary data.</text>
</comment>
<keyword evidence="5" id="KW-1185">Reference proteome</keyword>
<evidence type="ECO:0000313" key="5">
    <source>
        <dbReference type="Proteomes" id="UP000729402"/>
    </source>
</evidence>
<dbReference type="Pfam" id="PF04783">
    <property type="entry name" value="DUF630"/>
    <property type="match status" value="1"/>
</dbReference>
<dbReference type="EMBL" id="JAAALK010000287">
    <property type="protein sequence ID" value="KAG8060045.1"/>
    <property type="molecule type" value="Genomic_DNA"/>
</dbReference>
<feature type="region of interest" description="Disordered" evidence="1">
    <location>
        <begin position="107"/>
        <end position="127"/>
    </location>
</feature>
<gene>
    <name evidence="4" type="ORF">GUJ93_ZPchr0002g25854</name>
</gene>
<feature type="domain" description="DUF630" evidence="3">
    <location>
        <begin position="1"/>
        <end position="65"/>
    </location>
</feature>
<dbReference type="Proteomes" id="UP000729402">
    <property type="component" value="Unassembled WGS sequence"/>
</dbReference>
<evidence type="ECO:0008006" key="6">
    <source>
        <dbReference type="Google" id="ProtNLM"/>
    </source>
</evidence>
<evidence type="ECO:0000259" key="3">
    <source>
        <dbReference type="Pfam" id="PF04783"/>
    </source>
</evidence>
<feature type="region of interest" description="Disordered" evidence="1">
    <location>
        <begin position="1"/>
        <end position="23"/>
    </location>
</feature>
<accession>A0A8J5VC10</accession>
<reference evidence="4" key="1">
    <citation type="journal article" date="2021" name="bioRxiv">
        <title>Whole Genome Assembly and Annotation of Northern Wild Rice, Zizania palustris L., Supports a Whole Genome Duplication in the Zizania Genus.</title>
        <authorList>
            <person name="Haas M."/>
            <person name="Kono T."/>
            <person name="Macchietto M."/>
            <person name="Millas R."/>
            <person name="McGilp L."/>
            <person name="Shao M."/>
            <person name="Duquette J."/>
            <person name="Hirsch C.N."/>
            <person name="Kimball J."/>
        </authorList>
    </citation>
    <scope>NUCLEOTIDE SEQUENCE</scope>
    <source>
        <tissue evidence="4">Fresh leaf tissue</tissue>
    </source>
</reference>
<feature type="domain" description="DUF632" evidence="2">
    <location>
        <begin position="142"/>
        <end position="428"/>
    </location>
</feature>
<evidence type="ECO:0000256" key="1">
    <source>
        <dbReference type="SAM" id="MobiDB-lite"/>
    </source>
</evidence>
<name>A0A8J5VC10_ZIZPA</name>
<dbReference type="AlphaFoldDB" id="A0A8J5VC10"/>
<evidence type="ECO:0000313" key="4">
    <source>
        <dbReference type="EMBL" id="KAG8060045.1"/>
    </source>
</evidence>